<evidence type="ECO:0000313" key="2">
    <source>
        <dbReference type="Proteomes" id="UP000019140"/>
    </source>
</evidence>
<reference evidence="1 2" key="1">
    <citation type="journal article" date="2014" name="Nature">
        <title>An environmental bacterial taxon with a large and distinct metabolic repertoire.</title>
        <authorList>
            <person name="Wilson M.C."/>
            <person name="Mori T."/>
            <person name="Ruckert C."/>
            <person name="Uria A.R."/>
            <person name="Helf M.J."/>
            <person name="Takada K."/>
            <person name="Gernert C."/>
            <person name="Steffens U.A."/>
            <person name="Heycke N."/>
            <person name="Schmitt S."/>
            <person name="Rinke C."/>
            <person name="Helfrich E.J."/>
            <person name="Brachmann A.O."/>
            <person name="Gurgui C."/>
            <person name="Wakimoto T."/>
            <person name="Kracht M."/>
            <person name="Crusemann M."/>
            <person name="Hentschel U."/>
            <person name="Abe I."/>
            <person name="Matsunaga S."/>
            <person name="Kalinowski J."/>
            <person name="Takeyama H."/>
            <person name="Piel J."/>
        </authorList>
    </citation>
    <scope>NUCLEOTIDE SEQUENCE [LARGE SCALE GENOMIC DNA]</scope>
    <source>
        <strain evidence="2">TSY2</strain>
    </source>
</reference>
<protein>
    <submittedName>
        <fullName evidence="1">Uncharacterized protein</fullName>
    </submittedName>
</protein>
<dbReference type="HOGENOM" id="CLU_3213848_0_0_7"/>
<comment type="caution">
    <text evidence="1">The sequence shown here is derived from an EMBL/GenBank/DDBJ whole genome shotgun (WGS) entry which is preliminary data.</text>
</comment>
<keyword evidence="2" id="KW-1185">Reference proteome</keyword>
<name>W4MCD0_9BACT</name>
<accession>W4MCD0</accession>
<dbReference type="Proteomes" id="UP000019140">
    <property type="component" value="Unassembled WGS sequence"/>
</dbReference>
<dbReference type="EMBL" id="AZHX01000353">
    <property type="protein sequence ID" value="ETX07863.1"/>
    <property type="molecule type" value="Genomic_DNA"/>
</dbReference>
<sequence length="44" mass="5249">MLLTRRPEELFAAKDEIDWEAWVAFFNRTREADGRRKGLVEIVL</sequence>
<dbReference type="AlphaFoldDB" id="W4MCD0"/>
<organism evidence="1 2">
    <name type="scientific">Candidatus Entotheonella gemina</name>
    <dbReference type="NCBI Taxonomy" id="1429439"/>
    <lineage>
        <taxon>Bacteria</taxon>
        <taxon>Pseudomonadati</taxon>
        <taxon>Nitrospinota/Tectimicrobiota group</taxon>
        <taxon>Candidatus Tectimicrobiota</taxon>
        <taxon>Candidatus Entotheonellia</taxon>
        <taxon>Candidatus Entotheonellales</taxon>
        <taxon>Candidatus Entotheonellaceae</taxon>
        <taxon>Candidatus Entotheonella</taxon>
    </lineage>
</organism>
<evidence type="ECO:0000313" key="1">
    <source>
        <dbReference type="EMBL" id="ETX07863.1"/>
    </source>
</evidence>
<gene>
    <name evidence="1" type="ORF">ETSY2_08750</name>
</gene>
<proteinExistence type="predicted"/>